<evidence type="ECO:0000313" key="1">
    <source>
        <dbReference type="EMBL" id="KAE9075161.1"/>
    </source>
</evidence>
<evidence type="ECO:0000313" key="5">
    <source>
        <dbReference type="Proteomes" id="UP000486351"/>
    </source>
</evidence>
<comment type="caution">
    <text evidence="1">The sequence shown here is derived from an EMBL/GenBank/DDBJ whole genome shotgun (WGS) entry which is preliminary data.</text>
</comment>
<dbReference type="AlphaFoldDB" id="A0A6G0K390"/>
<dbReference type="EMBL" id="QXFX01002628">
    <property type="protein sequence ID" value="KAE9075161.1"/>
    <property type="molecule type" value="Genomic_DNA"/>
</dbReference>
<accession>A0A6G0K390</accession>
<dbReference type="EMBL" id="QXFY01002610">
    <property type="protein sequence ID" value="KAE9294856.1"/>
    <property type="molecule type" value="Genomic_DNA"/>
</dbReference>
<dbReference type="Proteomes" id="UP000488956">
    <property type="component" value="Unassembled WGS sequence"/>
</dbReference>
<reference evidence="4 5" key="1">
    <citation type="submission" date="2018-09" db="EMBL/GenBank/DDBJ databases">
        <title>Genomic investigation of the strawberry pathogen Phytophthora fragariae indicates pathogenicity is determined by transcriptional variation in three key races.</title>
        <authorList>
            <person name="Adams T.M."/>
            <person name="Armitage A.D."/>
            <person name="Sobczyk M.K."/>
            <person name="Bates H.J."/>
            <person name="Dunwell J.M."/>
            <person name="Nellist C.F."/>
            <person name="Harrison R.J."/>
        </authorList>
    </citation>
    <scope>NUCLEOTIDE SEQUENCE [LARGE SCALE GENOMIC DNA]</scope>
    <source>
        <strain evidence="2 4">BC-23</strain>
        <strain evidence="3 5">NOV-77</strain>
        <strain evidence="1 6">ONT-3</strain>
    </source>
</reference>
<evidence type="ECO:0000313" key="4">
    <source>
        <dbReference type="Proteomes" id="UP000476176"/>
    </source>
</evidence>
<dbReference type="Proteomes" id="UP000486351">
    <property type="component" value="Unassembled WGS sequence"/>
</dbReference>
<sequence>MGWRPWGCWRWGLMLADDLYFFRSLFNNAPRLSVMCQSGLLLLMLLASHLEPKSVNLV</sequence>
<dbReference type="EMBL" id="QXGC01002504">
    <property type="protein sequence ID" value="KAE9185235.1"/>
    <property type="molecule type" value="Genomic_DNA"/>
</dbReference>
<proteinExistence type="predicted"/>
<dbReference type="Proteomes" id="UP000476176">
    <property type="component" value="Unassembled WGS sequence"/>
</dbReference>
<organism evidence="1 6">
    <name type="scientific">Phytophthora fragariae</name>
    <dbReference type="NCBI Taxonomy" id="53985"/>
    <lineage>
        <taxon>Eukaryota</taxon>
        <taxon>Sar</taxon>
        <taxon>Stramenopiles</taxon>
        <taxon>Oomycota</taxon>
        <taxon>Peronosporomycetes</taxon>
        <taxon>Peronosporales</taxon>
        <taxon>Peronosporaceae</taxon>
        <taxon>Phytophthora</taxon>
    </lineage>
</organism>
<evidence type="ECO:0000313" key="2">
    <source>
        <dbReference type="EMBL" id="KAE9185235.1"/>
    </source>
</evidence>
<evidence type="ECO:0000313" key="3">
    <source>
        <dbReference type="EMBL" id="KAE9294856.1"/>
    </source>
</evidence>
<gene>
    <name evidence="2" type="ORF">PF004_g23420</name>
    <name evidence="3" type="ORF">PF008_g24429</name>
    <name evidence="1" type="ORF">PF010_g24412</name>
</gene>
<name>A0A6G0K390_9STRA</name>
<protein>
    <submittedName>
        <fullName evidence="1">Uncharacterized protein</fullName>
    </submittedName>
</protein>
<evidence type="ECO:0000313" key="6">
    <source>
        <dbReference type="Proteomes" id="UP000488956"/>
    </source>
</evidence>